<sequence length="442" mass="50760">MDQLTNSLNKQDFDRLHTDFKHTSKSDLLSRIVTQNGINQAAQDPDAEVRLDPVFSVDLQTGSVTNQKQSGRCWLFSLVNTLRHRFAKKYKVRDFNLSQKYLFFWDKIEEANIFYDHILATATRPADDREVEFYLSLPGGDGGQWAMAAALVQKYGVMPVSQYPETNNVENTGAFDTVMNRKLRIDGMKLRDMVNAQKSDKEIAAARKQMLSEVYRITAYSFGEPPTTVDFEYRDDDKKYHKISGLTPQEFYDQYFGVDLDDYVVATNSPDKPLNKLYSMPSEDNVVGGKQIEFLNLPMDTLKQSAIAQLKDGETVWFGNDVLEQMDRKKGYLDSHLYRYSDLFETDLEMDKANRLAYHQAEVSHAMTLAGVDLDDDGKPTKWKVENSWGDKNGVKGYFTMSDDWMNDYVYEVVVHKKYLTQEQQALLKQAPVELPAWDSLA</sequence>
<dbReference type="AlphaFoldDB" id="A0A512PL81"/>
<gene>
    <name evidence="7" type="primary">pepC2</name>
    <name evidence="7" type="ORF">LRA02_07910</name>
</gene>
<evidence type="ECO:0000313" key="8">
    <source>
        <dbReference type="Proteomes" id="UP000321569"/>
    </source>
</evidence>
<dbReference type="GO" id="GO:0005737">
    <property type="term" value="C:cytoplasm"/>
    <property type="evidence" value="ECO:0007669"/>
    <property type="project" value="UniProtKB-SubCell"/>
</dbReference>
<comment type="subcellular location">
    <subcellularLocation>
        <location evidence="1">Cytoplasm</location>
    </subcellularLocation>
</comment>
<dbReference type="GO" id="GO:0043418">
    <property type="term" value="P:homocysteine catabolic process"/>
    <property type="evidence" value="ECO:0007669"/>
    <property type="project" value="TreeGrafter"/>
</dbReference>
<dbReference type="PIRSF" id="PIRSF005700">
    <property type="entry name" value="PepC"/>
    <property type="match status" value="1"/>
</dbReference>
<keyword evidence="5 7" id="KW-0031">Aminopeptidase</keyword>
<evidence type="ECO:0000313" key="7">
    <source>
        <dbReference type="EMBL" id="GEP71923.1"/>
    </source>
</evidence>
<keyword evidence="2 5" id="KW-0645">Protease</keyword>
<dbReference type="EMBL" id="BKAM01000006">
    <property type="protein sequence ID" value="GEP71923.1"/>
    <property type="molecule type" value="Genomic_DNA"/>
</dbReference>
<evidence type="ECO:0000256" key="6">
    <source>
        <dbReference type="PIRSR" id="PIRSR005700-1"/>
    </source>
</evidence>
<name>A0A512PL81_9LACO</name>
<dbReference type="GO" id="GO:0009636">
    <property type="term" value="P:response to toxic substance"/>
    <property type="evidence" value="ECO:0007669"/>
    <property type="project" value="TreeGrafter"/>
</dbReference>
<keyword evidence="4 5" id="KW-0788">Thiol protease</keyword>
<dbReference type="STRING" id="1423795.FD12_GL000011"/>
<proteinExistence type="inferred from homology"/>
<dbReference type="InterPro" id="IPR025660">
    <property type="entry name" value="Pept_his_AS"/>
</dbReference>
<evidence type="ECO:0000256" key="3">
    <source>
        <dbReference type="ARBA" id="ARBA00022801"/>
    </source>
</evidence>
<dbReference type="InterPro" id="IPR038765">
    <property type="entry name" value="Papain-like_cys_pep_sf"/>
</dbReference>
<dbReference type="GO" id="GO:0006508">
    <property type="term" value="P:proteolysis"/>
    <property type="evidence" value="ECO:0007669"/>
    <property type="project" value="UniProtKB-KW"/>
</dbReference>
<comment type="caution">
    <text evidence="7">The sequence shown here is derived from an EMBL/GenBank/DDBJ whole genome shotgun (WGS) entry which is preliminary data.</text>
</comment>
<dbReference type="Proteomes" id="UP000321569">
    <property type="component" value="Unassembled WGS sequence"/>
</dbReference>
<accession>A0A512PL81</accession>
<dbReference type="PANTHER" id="PTHR10363">
    <property type="entry name" value="BLEOMYCIN HYDROLASE"/>
    <property type="match status" value="1"/>
</dbReference>
<dbReference type="RefSeq" id="WP_056981258.1">
    <property type="nucleotide sequence ID" value="NZ_BKAM01000006.1"/>
</dbReference>
<dbReference type="PANTHER" id="PTHR10363:SF2">
    <property type="entry name" value="BLEOMYCIN HYDROLASE"/>
    <property type="match status" value="1"/>
</dbReference>
<evidence type="ECO:0000256" key="1">
    <source>
        <dbReference type="ARBA" id="ARBA00004496"/>
    </source>
</evidence>
<keyword evidence="3 5" id="KW-0378">Hydrolase</keyword>
<dbReference type="PROSITE" id="PS00639">
    <property type="entry name" value="THIOL_PROTEASE_HIS"/>
    <property type="match status" value="1"/>
</dbReference>
<reference evidence="7 8" key="1">
    <citation type="submission" date="2019-07" db="EMBL/GenBank/DDBJ databases">
        <title>Whole genome shotgun sequence of Lactobacillus rapi NBRC 109618.</title>
        <authorList>
            <person name="Hosoyama A."/>
            <person name="Uohara A."/>
            <person name="Ohji S."/>
            <person name="Ichikawa N."/>
        </authorList>
    </citation>
    <scope>NUCLEOTIDE SEQUENCE [LARGE SCALE GENOMIC DNA]</scope>
    <source>
        <strain evidence="7 8">NBRC 109618</strain>
    </source>
</reference>
<evidence type="ECO:0000256" key="4">
    <source>
        <dbReference type="ARBA" id="ARBA00022807"/>
    </source>
</evidence>
<dbReference type="CDD" id="cd00585">
    <property type="entry name" value="Peptidase_C1B"/>
    <property type="match status" value="1"/>
</dbReference>
<feature type="active site" evidence="6">
    <location>
        <position position="365"/>
    </location>
</feature>
<dbReference type="Gene3D" id="3.90.70.10">
    <property type="entry name" value="Cysteine proteinases"/>
    <property type="match status" value="1"/>
</dbReference>
<organism evidence="7 8">
    <name type="scientific">Lentilactobacillus rapi</name>
    <dbReference type="NCBI Taxonomy" id="481723"/>
    <lineage>
        <taxon>Bacteria</taxon>
        <taxon>Bacillati</taxon>
        <taxon>Bacillota</taxon>
        <taxon>Bacilli</taxon>
        <taxon>Lactobacillales</taxon>
        <taxon>Lactobacillaceae</taxon>
        <taxon>Lentilactobacillus</taxon>
    </lineage>
</organism>
<dbReference type="GO" id="GO:0070005">
    <property type="term" value="F:cysteine-type aminopeptidase activity"/>
    <property type="evidence" value="ECO:0007669"/>
    <property type="project" value="InterPro"/>
</dbReference>
<comment type="similarity">
    <text evidence="5">Belongs to the peptidase C1 family.</text>
</comment>
<dbReference type="Pfam" id="PF03051">
    <property type="entry name" value="Peptidase_C1_2"/>
    <property type="match status" value="1"/>
</dbReference>
<evidence type="ECO:0000256" key="5">
    <source>
        <dbReference type="PIRNR" id="PIRNR005700"/>
    </source>
</evidence>
<feature type="active site" evidence="6">
    <location>
        <position position="387"/>
    </location>
</feature>
<dbReference type="InterPro" id="IPR004134">
    <property type="entry name" value="Peptidase_C1B"/>
</dbReference>
<dbReference type="OrthoDB" id="1111399at2"/>
<dbReference type="SUPFAM" id="SSF54001">
    <property type="entry name" value="Cysteine proteinases"/>
    <property type="match status" value="1"/>
</dbReference>
<protein>
    <recommendedName>
        <fullName evidence="5">Aminopeptidase</fullName>
    </recommendedName>
</protein>
<feature type="active site" evidence="6">
    <location>
        <position position="73"/>
    </location>
</feature>
<evidence type="ECO:0000256" key="2">
    <source>
        <dbReference type="ARBA" id="ARBA00022670"/>
    </source>
</evidence>